<evidence type="ECO:0000313" key="7">
    <source>
        <dbReference type="EMBL" id="KIQ70118.1"/>
    </source>
</evidence>
<name>A0A0D0QGJ1_9RHOB</name>
<dbReference type="OrthoDB" id="4494979at2"/>
<dbReference type="PANTHER" id="PTHR18968:SF13">
    <property type="entry name" value="ACETOLACTATE SYNTHASE CATALYTIC SUBUNIT, MITOCHONDRIAL"/>
    <property type="match status" value="1"/>
</dbReference>
<dbReference type="STRING" id="1123501.Wenmar_01262"/>
<dbReference type="Gene3D" id="3.40.50.1220">
    <property type="entry name" value="TPP-binding domain"/>
    <property type="match status" value="1"/>
</dbReference>
<dbReference type="Proteomes" id="UP000035100">
    <property type="component" value="Unassembled WGS sequence"/>
</dbReference>
<dbReference type="InterPro" id="IPR029061">
    <property type="entry name" value="THDP-binding"/>
</dbReference>
<dbReference type="Pfam" id="PF02775">
    <property type="entry name" value="TPP_enzyme_C"/>
    <property type="match status" value="1"/>
</dbReference>
<dbReference type="EMBL" id="AONG01000007">
    <property type="protein sequence ID" value="KIQ70118.1"/>
    <property type="molecule type" value="Genomic_DNA"/>
</dbReference>
<dbReference type="InterPro" id="IPR012000">
    <property type="entry name" value="Thiamin_PyroP_enz_cen_dom"/>
</dbReference>
<organism evidence="7 8">
    <name type="scientific">Wenxinia marina DSM 24838</name>
    <dbReference type="NCBI Taxonomy" id="1123501"/>
    <lineage>
        <taxon>Bacteria</taxon>
        <taxon>Pseudomonadati</taxon>
        <taxon>Pseudomonadota</taxon>
        <taxon>Alphaproteobacteria</taxon>
        <taxon>Rhodobacterales</taxon>
        <taxon>Roseobacteraceae</taxon>
        <taxon>Wenxinia</taxon>
    </lineage>
</organism>
<dbReference type="GO" id="GO:0030976">
    <property type="term" value="F:thiamine pyrophosphate binding"/>
    <property type="evidence" value="ECO:0007669"/>
    <property type="project" value="InterPro"/>
</dbReference>
<dbReference type="GO" id="GO:0009099">
    <property type="term" value="P:L-valine biosynthetic process"/>
    <property type="evidence" value="ECO:0007669"/>
    <property type="project" value="TreeGrafter"/>
</dbReference>
<comment type="similarity">
    <text evidence="1 3">Belongs to the TPP enzyme family.</text>
</comment>
<dbReference type="Gene3D" id="3.40.50.970">
    <property type="match status" value="2"/>
</dbReference>
<evidence type="ECO:0000259" key="6">
    <source>
        <dbReference type="Pfam" id="PF02776"/>
    </source>
</evidence>
<dbReference type="Pfam" id="PF02776">
    <property type="entry name" value="TPP_enzyme_N"/>
    <property type="match status" value="1"/>
</dbReference>
<sequence>MTIQDRAAVQTDQPGWEAMADAFVAEGTDHHFQLMGHGQMLWATALDDRPGVRTVDARHEHCAVMAAVGYHFATGKVGVASVTCGPGFTQILTALTQAAQARVPLVVLAADAPAGMRWYNQTVDQIGLARATGARVVAVRSGRLLTDGVQEAFHTARLERVPVVLNVPYDLMKVPQPRDRAYVPSTDLIPRLAPLAPHPDEVDALARWLAGAPRPVLLVGRGALEARGAIRTLAERCGALLSTTLPARGAFDDDPFAIGVAGGFSNDLARGCFAEASHVLAIGASLTQYTTDGGTLYPQAEVAQIDITPTGLRHGRQVAAAFLRADARLGVEALTAATAPALGWRSDSMLQRIAAPRPDEAVEIEDGLLDPRAVVAELDAAIPKDWDIVAGTGHSSYFPSHMRGRPPERHHILREFGAIGSSLPMAIGVAAARGTGNVVLIDGDGGLMMHLQELEAIERQGIRLIVVALNDGGYGAEIHKLRNIGLSDRLATFGRPDFARIARGHGLLGEAPGAGGVAAALGRYSAADRAAVWDFPISTRVRSPRGRKMPV</sequence>
<dbReference type="InterPro" id="IPR011766">
    <property type="entry name" value="TPP_enzyme_TPP-bd"/>
</dbReference>
<evidence type="ECO:0000256" key="2">
    <source>
        <dbReference type="ARBA" id="ARBA00023052"/>
    </source>
</evidence>
<dbReference type="CDD" id="cd07035">
    <property type="entry name" value="TPP_PYR_POX_like"/>
    <property type="match status" value="1"/>
</dbReference>
<dbReference type="RefSeq" id="WP_018303335.1">
    <property type="nucleotide sequence ID" value="NZ_KB902294.1"/>
</dbReference>
<dbReference type="InterPro" id="IPR045229">
    <property type="entry name" value="TPP_enz"/>
</dbReference>
<dbReference type="eggNOG" id="COG0028">
    <property type="taxonomic scope" value="Bacteria"/>
</dbReference>
<reference evidence="7 8" key="1">
    <citation type="submission" date="2013-01" db="EMBL/GenBank/DDBJ databases">
        <authorList>
            <person name="Fiebig A."/>
            <person name="Goeker M."/>
            <person name="Klenk H.-P.P."/>
        </authorList>
    </citation>
    <scope>NUCLEOTIDE SEQUENCE [LARGE SCALE GENOMIC DNA]</scope>
    <source>
        <strain evidence="7 8">DSM 24838</strain>
    </source>
</reference>
<accession>A0A0D0QGJ1</accession>
<dbReference type="Pfam" id="PF00205">
    <property type="entry name" value="TPP_enzyme_M"/>
    <property type="match status" value="1"/>
</dbReference>
<dbReference type="InterPro" id="IPR029035">
    <property type="entry name" value="DHS-like_NAD/FAD-binding_dom"/>
</dbReference>
<proteinExistence type="inferred from homology"/>
<evidence type="ECO:0000256" key="3">
    <source>
        <dbReference type="RuleBase" id="RU362132"/>
    </source>
</evidence>
<comment type="caution">
    <text evidence="7">The sequence shown here is derived from an EMBL/GenBank/DDBJ whole genome shotgun (WGS) entry which is preliminary data.</text>
</comment>
<evidence type="ECO:0000256" key="1">
    <source>
        <dbReference type="ARBA" id="ARBA00007812"/>
    </source>
</evidence>
<keyword evidence="8" id="KW-1185">Reference proteome</keyword>
<dbReference type="GO" id="GO:0009097">
    <property type="term" value="P:isoleucine biosynthetic process"/>
    <property type="evidence" value="ECO:0007669"/>
    <property type="project" value="TreeGrafter"/>
</dbReference>
<dbReference type="CDD" id="cd00568">
    <property type="entry name" value="TPP_enzymes"/>
    <property type="match status" value="1"/>
</dbReference>
<feature type="domain" description="Thiamine pyrophosphate enzyme TPP-binding" evidence="5">
    <location>
        <begin position="398"/>
        <end position="511"/>
    </location>
</feature>
<evidence type="ECO:0000313" key="8">
    <source>
        <dbReference type="Proteomes" id="UP000035100"/>
    </source>
</evidence>
<dbReference type="PATRIC" id="fig|1123501.6.peg.1346"/>
<feature type="domain" description="Thiamine pyrophosphate enzyme N-terminal TPP-binding" evidence="6">
    <location>
        <begin position="17"/>
        <end position="118"/>
    </location>
</feature>
<dbReference type="GO" id="GO:0000287">
    <property type="term" value="F:magnesium ion binding"/>
    <property type="evidence" value="ECO:0007669"/>
    <property type="project" value="InterPro"/>
</dbReference>
<dbReference type="GO" id="GO:0050660">
    <property type="term" value="F:flavin adenine dinucleotide binding"/>
    <property type="evidence" value="ECO:0007669"/>
    <property type="project" value="TreeGrafter"/>
</dbReference>
<feature type="domain" description="Thiamine pyrophosphate enzyme central" evidence="4">
    <location>
        <begin position="202"/>
        <end position="334"/>
    </location>
</feature>
<gene>
    <name evidence="7" type="ORF">Wenmar_01262</name>
</gene>
<protein>
    <submittedName>
        <fullName evidence="7">Thiamine pyrophosphate-requiring enzyme</fullName>
    </submittedName>
</protein>
<dbReference type="GO" id="GO:0005948">
    <property type="term" value="C:acetolactate synthase complex"/>
    <property type="evidence" value="ECO:0007669"/>
    <property type="project" value="TreeGrafter"/>
</dbReference>
<evidence type="ECO:0000259" key="4">
    <source>
        <dbReference type="Pfam" id="PF00205"/>
    </source>
</evidence>
<dbReference type="PANTHER" id="PTHR18968">
    <property type="entry name" value="THIAMINE PYROPHOSPHATE ENZYMES"/>
    <property type="match status" value="1"/>
</dbReference>
<dbReference type="SUPFAM" id="SSF52518">
    <property type="entry name" value="Thiamin diphosphate-binding fold (THDP-binding)"/>
    <property type="match status" value="2"/>
</dbReference>
<dbReference type="AlphaFoldDB" id="A0A0D0QGJ1"/>
<dbReference type="GO" id="GO:0003984">
    <property type="term" value="F:acetolactate synthase activity"/>
    <property type="evidence" value="ECO:0007669"/>
    <property type="project" value="TreeGrafter"/>
</dbReference>
<dbReference type="InterPro" id="IPR012001">
    <property type="entry name" value="Thiamin_PyroP_enz_TPP-bd_dom"/>
</dbReference>
<dbReference type="SUPFAM" id="SSF52467">
    <property type="entry name" value="DHS-like NAD/FAD-binding domain"/>
    <property type="match status" value="1"/>
</dbReference>
<evidence type="ECO:0000259" key="5">
    <source>
        <dbReference type="Pfam" id="PF02775"/>
    </source>
</evidence>
<keyword evidence="2 3" id="KW-0786">Thiamine pyrophosphate</keyword>